<protein>
    <submittedName>
        <fullName evidence="2">Uncharacterized protein</fullName>
    </submittedName>
</protein>
<name>A0ABD1AJ51_CARAN</name>
<evidence type="ECO:0000313" key="3">
    <source>
        <dbReference type="Proteomes" id="UP001558713"/>
    </source>
</evidence>
<reference evidence="2 3" key="1">
    <citation type="submission" date="2024-04" db="EMBL/GenBank/DDBJ databases">
        <title>Genome assembly C_amara_ONT_v2.</title>
        <authorList>
            <person name="Yant L."/>
            <person name="Moore C."/>
            <person name="Slenker M."/>
        </authorList>
    </citation>
    <scope>NUCLEOTIDE SEQUENCE [LARGE SCALE GENOMIC DNA]</scope>
    <source>
        <tissue evidence="2">Leaf</tissue>
    </source>
</reference>
<feature type="region of interest" description="Disordered" evidence="1">
    <location>
        <begin position="57"/>
        <end position="117"/>
    </location>
</feature>
<comment type="caution">
    <text evidence="2">The sequence shown here is derived from an EMBL/GenBank/DDBJ whole genome shotgun (WGS) entry which is preliminary data.</text>
</comment>
<dbReference type="Proteomes" id="UP001558713">
    <property type="component" value="Unassembled WGS sequence"/>
</dbReference>
<organism evidence="2 3">
    <name type="scientific">Cardamine amara subsp. amara</name>
    <dbReference type="NCBI Taxonomy" id="228776"/>
    <lineage>
        <taxon>Eukaryota</taxon>
        <taxon>Viridiplantae</taxon>
        <taxon>Streptophyta</taxon>
        <taxon>Embryophyta</taxon>
        <taxon>Tracheophyta</taxon>
        <taxon>Spermatophyta</taxon>
        <taxon>Magnoliopsida</taxon>
        <taxon>eudicotyledons</taxon>
        <taxon>Gunneridae</taxon>
        <taxon>Pentapetalae</taxon>
        <taxon>rosids</taxon>
        <taxon>malvids</taxon>
        <taxon>Brassicales</taxon>
        <taxon>Brassicaceae</taxon>
        <taxon>Cardamineae</taxon>
        <taxon>Cardamine</taxon>
    </lineage>
</organism>
<evidence type="ECO:0000256" key="1">
    <source>
        <dbReference type="SAM" id="MobiDB-lite"/>
    </source>
</evidence>
<feature type="compositionally biased region" description="Polar residues" evidence="1">
    <location>
        <begin position="57"/>
        <end position="73"/>
    </location>
</feature>
<dbReference type="AlphaFoldDB" id="A0ABD1AJ51"/>
<feature type="compositionally biased region" description="Basic and acidic residues" evidence="1">
    <location>
        <begin position="75"/>
        <end position="91"/>
    </location>
</feature>
<sequence length="117" mass="13350">MSITLTHCYLVRDVYAVPFLTKHGIGFYYFSRNSILHVPQKIFPLYGFKRFCYPQKVSSTPSNPSDTVKSQSKPDPVDEKPIQEPSQEREFFGGSVTMGAAPSPRHVPIPTFLRQRE</sequence>
<keyword evidence="3" id="KW-1185">Reference proteome</keyword>
<proteinExistence type="predicted"/>
<gene>
    <name evidence="2" type="ORF">V5N11_009207</name>
</gene>
<accession>A0ABD1AJ51</accession>
<evidence type="ECO:0000313" key="2">
    <source>
        <dbReference type="EMBL" id="KAL1206808.1"/>
    </source>
</evidence>
<dbReference type="EMBL" id="JBANAX010000495">
    <property type="protein sequence ID" value="KAL1206808.1"/>
    <property type="molecule type" value="Genomic_DNA"/>
</dbReference>